<comment type="caution">
    <text evidence="1">The sequence shown here is derived from an EMBL/GenBank/DDBJ whole genome shotgun (WGS) entry which is preliminary data.</text>
</comment>
<sequence length="63" mass="7002">MIMLSLRVRRNIEIVHQVNNVYLLSVPKIGIKICFRPGWIPNAGKSRIGVGLFINAASVDILS</sequence>
<name>A0ABM8URV0_9BACT</name>
<evidence type="ECO:0000313" key="1">
    <source>
        <dbReference type="EMBL" id="CAG5070235.1"/>
    </source>
</evidence>
<dbReference type="EMBL" id="CAJRAU010000003">
    <property type="protein sequence ID" value="CAG5070235.1"/>
    <property type="molecule type" value="Genomic_DNA"/>
</dbReference>
<proteinExistence type="predicted"/>
<dbReference type="Proteomes" id="UP000679725">
    <property type="component" value="Unassembled WGS sequence"/>
</dbReference>
<evidence type="ECO:0000313" key="2">
    <source>
        <dbReference type="Proteomes" id="UP000679725"/>
    </source>
</evidence>
<protein>
    <submittedName>
        <fullName evidence="1">Uncharacterized protein</fullName>
    </submittedName>
</protein>
<organism evidence="1 2">
    <name type="scientific">Dyadobacter linearis</name>
    <dbReference type="NCBI Taxonomy" id="2823330"/>
    <lineage>
        <taxon>Bacteria</taxon>
        <taxon>Pseudomonadati</taxon>
        <taxon>Bacteroidota</taxon>
        <taxon>Cytophagia</taxon>
        <taxon>Cytophagales</taxon>
        <taxon>Spirosomataceae</taxon>
        <taxon>Dyadobacter</taxon>
    </lineage>
</organism>
<accession>A0ABM8URV0</accession>
<keyword evidence="2" id="KW-1185">Reference proteome</keyword>
<gene>
    <name evidence="1" type="ORF">DYBT9623_02975</name>
</gene>
<reference evidence="1 2" key="1">
    <citation type="submission" date="2021-04" db="EMBL/GenBank/DDBJ databases">
        <authorList>
            <person name="Rodrigo-Torres L."/>
            <person name="Arahal R. D."/>
            <person name="Lucena T."/>
        </authorList>
    </citation>
    <scope>NUCLEOTIDE SEQUENCE [LARGE SCALE GENOMIC DNA]</scope>
    <source>
        <strain evidence="1 2">CECT 9623</strain>
    </source>
</reference>